<proteinExistence type="predicted"/>
<feature type="chain" id="PRO_5038992505" description="AMIN-like domain-containing protein" evidence="2">
    <location>
        <begin position="36"/>
        <end position="222"/>
    </location>
</feature>
<sequence>MAPTLTSPALRPAPRPALRLAAGAAVLVACGLGAAGCGTGGAGAGEGTGVTVTATSAPGGPTTPGGTATLEPGETPATPGRPTGTAAVHTEVPRGEPSLVTGVRFGRHATFDRIVIDFDGPVPGHTVQWTDELVQEGSGKPIDLGGRACLSVLLTPAVAHTEAGEPTWTGGAAPTSLGNVTDVIRAGDFEGRVLIGLAARSPRPFRVAGYTRPDRLVIDVAH</sequence>
<dbReference type="Pfam" id="PF24837">
    <property type="entry name" value="AMIN-like"/>
    <property type="match status" value="1"/>
</dbReference>
<feature type="region of interest" description="Disordered" evidence="1">
    <location>
        <begin position="54"/>
        <end position="88"/>
    </location>
</feature>
<protein>
    <recommendedName>
        <fullName evidence="3">AMIN-like domain-containing protein</fullName>
    </recommendedName>
</protein>
<accession>A0A7X0CBD6</accession>
<dbReference type="InterPro" id="IPR056303">
    <property type="entry name" value="AMIN-like"/>
</dbReference>
<evidence type="ECO:0000256" key="1">
    <source>
        <dbReference type="SAM" id="MobiDB-lite"/>
    </source>
</evidence>
<name>A0A7X0CBD6_9ACTN</name>
<dbReference type="EMBL" id="JACHJB010000003">
    <property type="protein sequence ID" value="MBB6350621.1"/>
    <property type="molecule type" value="Genomic_DNA"/>
</dbReference>
<comment type="caution">
    <text evidence="4">The sequence shown here is derived from an EMBL/GenBank/DDBJ whole genome shotgun (WGS) entry which is preliminary data.</text>
</comment>
<keyword evidence="2" id="KW-0732">Signal</keyword>
<dbReference type="Proteomes" id="UP000583800">
    <property type="component" value="Unassembled WGS sequence"/>
</dbReference>
<evidence type="ECO:0000313" key="4">
    <source>
        <dbReference type="EMBL" id="MBB6350621.1"/>
    </source>
</evidence>
<dbReference type="AlphaFoldDB" id="A0A7X0CBD6"/>
<reference evidence="4 5" key="1">
    <citation type="submission" date="2020-08" db="EMBL/GenBank/DDBJ databases">
        <title>Sequencing the genomes of 1000 actinobacteria strains.</title>
        <authorList>
            <person name="Klenk H.-P."/>
        </authorList>
    </citation>
    <scope>NUCLEOTIDE SEQUENCE [LARGE SCALE GENOMIC DNA]</scope>
    <source>
        <strain evidence="4 5">DSM 45913</strain>
    </source>
</reference>
<evidence type="ECO:0000313" key="5">
    <source>
        <dbReference type="Proteomes" id="UP000583800"/>
    </source>
</evidence>
<feature type="compositionally biased region" description="Low complexity" evidence="1">
    <location>
        <begin position="54"/>
        <end position="87"/>
    </location>
</feature>
<feature type="signal peptide" evidence="2">
    <location>
        <begin position="1"/>
        <end position="35"/>
    </location>
</feature>
<dbReference type="RefSeq" id="WP_185088382.1">
    <property type="nucleotide sequence ID" value="NZ_JACHJB010000003.1"/>
</dbReference>
<organism evidence="4 5">
    <name type="scientific">Nonomuraea muscovyensis</name>
    <dbReference type="NCBI Taxonomy" id="1124761"/>
    <lineage>
        <taxon>Bacteria</taxon>
        <taxon>Bacillati</taxon>
        <taxon>Actinomycetota</taxon>
        <taxon>Actinomycetes</taxon>
        <taxon>Streptosporangiales</taxon>
        <taxon>Streptosporangiaceae</taxon>
        <taxon>Nonomuraea</taxon>
    </lineage>
</organism>
<gene>
    <name evidence="4" type="ORF">FHU36_007193</name>
</gene>
<evidence type="ECO:0000256" key="2">
    <source>
        <dbReference type="SAM" id="SignalP"/>
    </source>
</evidence>
<feature type="domain" description="AMIN-like" evidence="3">
    <location>
        <begin position="99"/>
        <end position="222"/>
    </location>
</feature>
<evidence type="ECO:0000259" key="3">
    <source>
        <dbReference type="Pfam" id="PF24837"/>
    </source>
</evidence>
<keyword evidence="5" id="KW-1185">Reference proteome</keyword>